<dbReference type="SUPFAM" id="SSF140453">
    <property type="entry name" value="EsxAB dimer-like"/>
    <property type="match status" value="1"/>
</dbReference>
<dbReference type="Proteomes" id="UP001518976">
    <property type="component" value="Unassembled WGS sequence"/>
</dbReference>
<dbReference type="Gene3D" id="1.10.287.1060">
    <property type="entry name" value="ESAT-6-like"/>
    <property type="match status" value="1"/>
</dbReference>
<evidence type="ECO:0000313" key="2">
    <source>
        <dbReference type="Proteomes" id="UP001518976"/>
    </source>
</evidence>
<proteinExistence type="predicted"/>
<evidence type="ECO:0000313" key="1">
    <source>
        <dbReference type="EMBL" id="MBO8189652.1"/>
    </source>
</evidence>
<dbReference type="RefSeq" id="WP_209268414.1">
    <property type="nucleotide sequence ID" value="NZ_JAFFZN010000039.1"/>
</dbReference>
<comment type="caution">
    <text evidence="1">The sequence shown here is derived from an EMBL/GenBank/DDBJ whole genome shotgun (WGS) entry which is preliminary data.</text>
</comment>
<organism evidence="1 2">
    <name type="scientific">Streptomyces spirodelae</name>
    <dbReference type="NCBI Taxonomy" id="2812904"/>
    <lineage>
        <taxon>Bacteria</taxon>
        <taxon>Bacillati</taxon>
        <taxon>Actinomycetota</taxon>
        <taxon>Actinomycetes</taxon>
        <taxon>Kitasatosporales</taxon>
        <taxon>Streptomycetaceae</taxon>
        <taxon>Streptomyces</taxon>
    </lineage>
</organism>
<sequence>MAEGAGYGQKISHSEYSTFKRNLNEINGQLVQNVRQLQALIGTVSVGWQGAGASAFQKAQNAINNDHHAMNQMLSGIIEAVHNTQKLGVGNDEDILNSFRQIDVNGSAAGGHISAGSGLGGIDAGLDQSGAGKADFNGSQVGVDRSKLSGL</sequence>
<protein>
    <submittedName>
        <fullName evidence="1">WXG100 family type VII secretion target</fullName>
    </submittedName>
</protein>
<dbReference type="Pfam" id="PF06013">
    <property type="entry name" value="WXG100"/>
    <property type="match status" value="1"/>
</dbReference>
<gene>
    <name evidence="1" type="ORF">JW592_30040</name>
</gene>
<accession>A0ABS3X3H1</accession>
<name>A0ABS3X3H1_9ACTN</name>
<dbReference type="EMBL" id="JAFFZN010000039">
    <property type="protein sequence ID" value="MBO8189652.1"/>
    <property type="molecule type" value="Genomic_DNA"/>
</dbReference>
<dbReference type="InterPro" id="IPR036689">
    <property type="entry name" value="ESAT-6-like_sf"/>
</dbReference>
<keyword evidence="2" id="KW-1185">Reference proteome</keyword>
<dbReference type="InterPro" id="IPR010310">
    <property type="entry name" value="T7SS_ESAT-6-like"/>
</dbReference>
<reference evidence="1 2" key="1">
    <citation type="submission" date="2021-02" db="EMBL/GenBank/DDBJ databases">
        <title>Streptomyces spirodelae sp. nov., isolated from duckweed.</title>
        <authorList>
            <person name="Saimee Y."/>
            <person name="Duangmal K."/>
        </authorList>
    </citation>
    <scope>NUCLEOTIDE SEQUENCE [LARGE SCALE GENOMIC DNA]</scope>
    <source>
        <strain evidence="1 2">DW4-2</strain>
    </source>
</reference>